<evidence type="ECO:0000256" key="1">
    <source>
        <dbReference type="ARBA" id="ARBA00010928"/>
    </source>
</evidence>
<organism evidence="5 8">
    <name type="scientific">Enterococcus faecium</name>
    <name type="common">Streptococcus faecium</name>
    <dbReference type="NCBI Taxonomy" id="1352"/>
    <lineage>
        <taxon>Bacteria</taxon>
        <taxon>Bacillati</taxon>
        <taxon>Bacillota</taxon>
        <taxon>Bacilli</taxon>
        <taxon>Lactobacillales</taxon>
        <taxon>Enterococcaceae</taxon>
        <taxon>Enterococcus</taxon>
    </lineage>
</organism>
<comment type="caution">
    <text evidence="5">The sequence shown here is derived from an EMBL/GenBank/DDBJ whole genome shotgun (WGS) entry which is preliminary data.</text>
</comment>
<evidence type="ECO:0000313" key="4">
    <source>
        <dbReference type="EMBL" id="MDT2370063.1"/>
    </source>
</evidence>
<protein>
    <submittedName>
        <fullName evidence="5">Dehydrogenase</fullName>
    </submittedName>
    <submittedName>
        <fullName evidence="6">Oxidoreductase</fullName>
        <ecNumber evidence="6">1.-.-.-</ecNumber>
    </submittedName>
</protein>
<accession>A0A133CLE3</accession>
<evidence type="ECO:0000259" key="2">
    <source>
        <dbReference type="Pfam" id="PF02894"/>
    </source>
</evidence>
<reference evidence="6 7" key="1">
    <citation type="submission" date="2016-04" db="EMBL/GenBank/DDBJ databases">
        <authorList>
            <person name="Millard A."/>
        </authorList>
    </citation>
    <scope>NUCLEOTIDE SEQUENCE [LARGE SCALE GENOMIC DNA]</scope>
    <source>
        <strain evidence="6">Isolate 22</strain>
    </source>
</reference>
<reference evidence="3 9" key="3">
    <citation type="submission" date="2019-10" db="EMBL/GenBank/DDBJ databases">
        <title>Evolutionary dynamics of vancomycin-resistant Enterococcus faecium during gastrointestinal tract colonization and bloodstream infection in immunocompromised pediatric patients.</title>
        <authorList>
            <person name="Chilambi G.S."/>
            <person name="Nordstrom H.R."/>
            <person name="Evans D.R."/>
            <person name="Ferrolino J."/>
            <person name="Hayden R.T."/>
            <person name="Maron G.M."/>
            <person name="Vo A.N."/>
            <person name="Gilmore M.S."/>
            <person name="Wolf J."/>
            <person name="Rosch J.W."/>
            <person name="Van Tyne D."/>
        </authorList>
    </citation>
    <scope>NUCLEOTIDE SEQUENCE [LARGE SCALE GENOMIC DNA]</scope>
    <source>
        <strain evidence="3 9">VRECG27</strain>
    </source>
</reference>
<dbReference type="EMBL" id="MVGJ01000019">
    <property type="protein sequence ID" value="OOL83337.1"/>
    <property type="molecule type" value="Genomic_DNA"/>
</dbReference>
<dbReference type="EMBL" id="JARPTX010000022">
    <property type="protein sequence ID" value="MDT2370063.1"/>
    <property type="molecule type" value="Genomic_DNA"/>
</dbReference>
<evidence type="ECO:0000313" key="7">
    <source>
        <dbReference type="Proteomes" id="UP000183509"/>
    </source>
</evidence>
<dbReference type="AlphaFoldDB" id="A0A133CLE3"/>
<evidence type="ECO:0000313" key="8">
    <source>
        <dbReference type="Proteomes" id="UP000191171"/>
    </source>
</evidence>
<evidence type="ECO:0000313" key="3">
    <source>
        <dbReference type="EMBL" id="KAB7576723.1"/>
    </source>
</evidence>
<dbReference type="SUPFAM" id="SSF51735">
    <property type="entry name" value="NAD(P)-binding Rossmann-fold domains"/>
    <property type="match status" value="1"/>
</dbReference>
<comment type="similarity">
    <text evidence="1">Belongs to the Gfo/Idh/MocA family.</text>
</comment>
<sequence>MMKVIFFGLGSIGKRHLKNLISYGKKNSINFDITAYSSSGKKEFEEITYIQNRDDLDTHYDIAFITNPTFKHLETLNVIVEKVDYIFLEKPAFSESIDLTQYNYDYKNIYVAAPLRYKNIMEVVRNSIQSKKVYSVRAICSTYLPDWRKGTDYRNNYSAFKSMGGGVELDCIHELDYIINLFGFPKSVKKQFGKYSNLEINSNDLATYILRYDDKIIEIHLDYFGRVPTRKFQLFTLDECINVDLLNNKISFEENIVKEMPESANDMYEKELKYFFENVVTGKENWNDLYHANEVLKIAEEK</sequence>
<dbReference type="Gene3D" id="3.30.360.10">
    <property type="entry name" value="Dihydrodipicolinate Reductase, domain 2"/>
    <property type="match status" value="1"/>
</dbReference>
<proteinExistence type="inferred from homology"/>
<dbReference type="Proteomes" id="UP000469871">
    <property type="component" value="Unassembled WGS sequence"/>
</dbReference>
<dbReference type="EC" id="1.-.-.-" evidence="6"/>
<dbReference type="EMBL" id="WEFP01000001">
    <property type="protein sequence ID" value="KAB7576723.1"/>
    <property type="molecule type" value="Genomic_DNA"/>
</dbReference>
<dbReference type="RefSeq" id="WP_002289368.1">
    <property type="nucleotide sequence ID" value="NZ_AP026772.1"/>
</dbReference>
<keyword evidence="6" id="KW-0560">Oxidoreductase</keyword>
<gene>
    <name evidence="5" type="ORF">B1P95_04505</name>
    <name evidence="6" type="ORF">DTPHA_602762</name>
    <name evidence="3" type="ORF">GBM73_05105</name>
    <name evidence="4" type="ORF">P6Z85_07805</name>
</gene>
<reference evidence="4" key="4">
    <citation type="submission" date="2023-03" db="EMBL/GenBank/DDBJ databases">
        <authorList>
            <person name="Shen W."/>
            <person name="Cai J."/>
        </authorList>
    </citation>
    <scope>NUCLEOTIDE SEQUENCE</scope>
    <source>
        <strain evidence="4">B1010-2</strain>
    </source>
</reference>
<name>A0A133CLE3_ENTFC</name>
<evidence type="ECO:0000313" key="6">
    <source>
        <dbReference type="EMBL" id="SAM53376.1"/>
    </source>
</evidence>
<dbReference type="EMBL" id="FKLM01000083">
    <property type="protein sequence ID" value="SAM53376.1"/>
    <property type="molecule type" value="Genomic_DNA"/>
</dbReference>
<dbReference type="InterPro" id="IPR036291">
    <property type="entry name" value="NAD(P)-bd_dom_sf"/>
</dbReference>
<evidence type="ECO:0000313" key="5">
    <source>
        <dbReference type="EMBL" id="OOL83337.1"/>
    </source>
</evidence>
<dbReference type="SUPFAM" id="SSF55347">
    <property type="entry name" value="Glyceraldehyde-3-phosphate dehydrogenase-like, C-terminal domain"/>
    <property type="match status" value="1"/>
</dbReference>
<dbReference type="Proteomes" id="UP000191171">
    <property type="component" value="Unassembled WGS sequence"/>
</dbReference>
<evidence type="ECO:0000313" key="9">
    <source>
        <dbReference type="Proteomes" id="UP000469871"/>
    </source>
</evidence>
<dbReference type="Proteomes" id="UP000183509">
    <property type="component" value="Unassembled WGS sequence"/>
</dbReference>
<feature type="domain" description="Gfo/Idh/MocA-like oxidoreductase C-terminal" evidence="2">
    <location>
        <begin position="159"/>
        <end position="217"/>
    </location>
</feature>
<dbReference type="Proteomes" id="UP001260956">
    <property type="component" value="Unassembled WGS sequence"/>
</dbReference>
<reference evidence="5 8" key="2">
    <citation type="submission" date="2017-02" db="EMBL/GenBank/DDBJ databases">
        <title>Clonality and virulence of isolates of VRE in Hematopoietic Stem Cell Transplanted (HSCT) patients.</title>
        <authorList>
            <person name="Marchi A.P."/>
            <person name="Martins R.C."/>
            <person name="Marie S.K."/>
            <person name="Levin A.S."/>
            <person name="Costa S.F."/>
        </authorList>
    </citation>
    <scope>NUCLEOTIDE SEQUENCE [LARGE SCALE GENOMIC DNA]</scope>
    <source>
        <strain evidence="5 8">LIM1759</strain>
    </source>
</reference>
<dbReference type="Pfam" id="PF02894">
    <property type="entry name" value="GFO_IDH_MocA_C"/>
    <property type="match status" value="1"/>
</dbReference>
<dbReference type="InterPro" id="IPR004104">
    <property type="entry name" value="Gfo/Idh/MocA-like_OxRdtase_C"/>
</dbReference>
<dbReference type="Gene3D" id="3.40.50.720">
    <property type="entry name" value="NAD(P)-binding Rossmann-like Domain"/>
    <property type="match status" value="1"/>
</dbReference>
<dbReference type="GO" id="GO:0016491">
    <property type="term" value="F:oxidoreductase activity"/>
    <property type="evidence" value="ECO:0007669"/>
    <property type="project" value="UniProtKB-KW"/>
</dbReference>